<feature type="non-terminal residue" evidence="4">
    <location>
        <position position="1"/>
    </location>
</feature>
<proteinExistence type="predicted"/>
<feature type="domain" description="TIR" evidence="2">
    <location>
        <begin position="45"/>
        <end position="196"/>
    </location>
</feature>
<dbReference type="InterPro" id="IPR000157">
    <property type="entry name" value="TIR_dom"/>
</dbReference>
<evidence type="ECO:0000259" key="3">
    <source>
        <dbReference type="PROSITE" id="PS50846"/>
    </source>
</evidence>
<reference evidence="4 5" key="1">
    <citation type="journal article" date="2018" name="Front. Plant Sci.">
        <title>Red Clover (Trifolium pratense) and Zigzag Clover (T. medium) - A Picture of Genomic Similarities and Differences.</title>
        <authorList>
            <person name="Dluhosova J."/>
            <person name="Istvanek J."/>
            <person name="Nedelnik J."/>
            <person name="Repkova J."/>
        </authorList>
    </citation>
    <scope>NUCLEOTIDE SEQUENCE [LARGE SCALE GENOMIC DNA]</scope>
    <source>
        <strain evidence="5">cv. 10/8</strain>
        <tissue evidence="4">Leaf</tissue>
    </source>
</reference>
<evidence type="ECO:0000313" key="5">
    <source>
        <dbReference type="Proteomes" id="UP000265520"/>
    </source>
</evidence>
<evidence type="ECO:0000313" key="4">
    <source>
        <dbReference type="EMBL" id="MCI05787.1"/>
    </source>
</evidence>
<sequence length="235" mass="26960">AGVESVKVDTPSNRLMVKGKVDPDKLREKLQAKAKRRVSFIKENKLYEVFLSFRGEDTRASFTSHLYASLHNAGISIFRDDHSLQRGDQISTSLLQAIEESRISVIVFSRNYADSRWCLNELVKIMECQRTMGQIVVPVFYDVDPFEVRHQKGVFGKAFQNLLNRISNEEDESLSKEEEDESLSKEEEHELLHSELSWREALRWAASIAGFVVLNSRVVDNGVPNMHLIKDCWTS</sequence>
<dbReference type="Gene3D" id="3.40.50.10140">
    <property type="entry name" value="Toll/interleukin-1 receptor homology (TIR) domain"/>
    <property type="match status" value="1"/>
</dbReference>
<dbReference type="Proteomes" id="UP000265520">
    <property type="component" value="Unassembled WGS sequence"/>
</dbReference>
<dbReference type="InterPro" id="IPR006121">
    <property type="entry name" value="HMA_dom"/>
</dbReference>
<dbReference type="AlphaFoldDB" id="A0A392P1C2"/>
<dbReference type="PROSITE" id="PS50846">
    <property type="entry name" value="HMA_2"/>
    <property type="match status" value="1"/>
</dbReference>
<dbReference type="Pfam" id="PF01582">
    <property type="entry name" value="TIR"/>
    <property type="match status" value="1"/>
</dbReference>
<feature type="domain" description="HMA" evidence="3">
    <location>
        <begin position="1"/>
        <end position="38"/>
    </location>
</feature>
<dbReference type="FunFam" id="3.40.50.10140:FF:000007">
    <property type="entry name" value="Disease resistance protein (TIR-NBS-LRR class)"/>
    <property type="match status" value="1"/>
</dbReference>
<dbReference type="InterPro" id="IPR035897">
    <property type="entry name" value="Toll_tir_struct_dom_sf"/>
</dbReference>
<dbReference type="SMART" id="SM00255">
    <property type="entry name" value="TIR"/>
    <property type="match status" value="1"/>
</dbReference>
<dbReference type="PANTHER" id="PTHR32009">
    <property type="entry name" value="TMV RESISTANCE PROTEIN N-LIKE"/>
    <property type="match status" value="1"/>
</dbReference>
<dbReference type="PANTHER" id="PTHR32009:SF160">
    <property type="entry name" value="DISEASE RESISTANCE PROTEIN (TIR-NBS-LRR CLASS)"/>
    <property type="match status" value="1"/>
</dbReference>
<dbReference type="GO" id="GO:0046872">
    <property type="term" value="F:metal ion binding"/>
    <property type="evidence" value="ECO:0007669"/>
    <property type="project" value="InterPro"/>
</dbReference>
<dbReference type="GO" id="GO:0007165">
    <property type="term" value="P:signal transduction"/>
    <property type="evidence" value="ECO:0007669"/>
    <property type="project" value="InterPro"/>
</dbReference>
<dbReference type="Gene3D" id="3.30.70.100">
    <property type="match status" value="1"/>
</dbReference>
<keyword evidence="1" id="KW-0520">NAD</keyword>
<protein>
    <submittedName>
        <fullName evidence="4">TMV resistance protein N-like</fullName>
    </submittedName>
</protein>
<name>A0A392P1C2_9FABA</name>
<dbReference type="PROSITE" id="PS50104">
    <property type="entry name" value="TIR"/>
    <property type="match status" value="1"/>
</dbReference>
<dbReference type="EMBL" id="LXQA010059735">
    <property type="protein sequence ID" value="MCI05787.1"/>
    <property type="molecule type" value="Genomic_DNA"/>
</dbReference>
<keyword evidence="5" id="KW-1185">Reference proteome</keyword>
<organism evidence="4 5">
    <name type="scientific">Trifolium medium</name>
    <dbReference type="NCBI Taxonomy" id="97028"/>
    <lineage>
        <taxon>Eukaryota</taxon>
        <taxon>Viridiplantae</taxon>
        <taxon>Streptophyta</taxon>
        <taxon>Embryophyta</taxon>
        <taxon>Tracheophyta</taxon>
        <taxon>Spermatophyta</taxon>
        <taxon>Magnoliopsida</taxon>
        <taxon>eudicotyledons</taxon>
        <taxon>Gunneridae</taxon>
        <taxon>Pentapetalae</taxon>
        <taxon>rosids</taxon>
        <taxon>fabids</taxon>
        <taxon>Fabales</taxon>
        <taxon>Fabaceae</taxon>
        <taxon>Papilionoideae</taxon>
        <taxon>50 kb inversion clade</taxon>
        <taxon>NPAAA clade</taxon>
        <taxon>Hologalegina</taxon>
        <taxon>IRL clade</taxon>
        <taxon>Trifolieae</taxon>
        <taxon>Trifolium</taxon>
    </lineage>
</organism>
<evidence type="ECO:0000259" key="2">
    <source>
        <dbReference type="PROSITE" id="PS50104"/>
    </source>
</evidence>
<dbReference type="SUPFAM" id="SSF52200">
    <property type="entry name" value="Toll/Interleukin receptor TIR domain"/>
    <property type="match status" value="1"/>
</dbReference>
<accession>A0A392P1C2</accession>
<evidence type="ECO:0000256" key="1">
    <source>
        <dbReference type="ARBA" id="ARBA00023027"/>
    </source>
</evidence>
<comment type="caution">
    <text evidence="4">The sequence shown here is derived from an EMBL/GenBank/DDBJ whole genome shotgun (WGS) entry which is preliminary data.</text>
</comment>